<gene>
    <name evidence="1" type="ORF">H206_02137</name>
</gene>
<keyword evidence="2" id="KW-1185">Reference proteome</keyword>
<dbReference type="AlphaFoldDB" id="A0A444IU30"/>
<protein>
    <submittedName>
        <fullName evidence="1">Uncharacterized protein</fullName>
    </submittedName>
</protein>
<organism evidence="1 2">
    <name type="scientific">Candidatus Electrothrix aarhusensis</name>
    <dbReference type="NCBI Taxonomy" id="1859131"/>
    <lineage>
        <taxon>Bacteria</taxon>
        <taxon>Pseudomonadati</taxon>
        <taxon>Thermodesulfobacteriota</taxon>
        <taxon>Desulfobulbia</taxon>
        <taxon>Desulfobulbales</taxon>
        <taxon>Desulfobulbaceae</taxon>
        <taxon>Candidatus Electrothrix</taxon>
    </lineage>
</organism>
<comment type="caution">
    <text evidence="1">The sequence shown here is derived from an EMBL/GenBank/DDBJ whole genome shotgun (WGS) entry which is preliminary data.</text>
</comment>
<dbReference type="EMBL" id="MTKO01000095">
    <property type="protein sequence ID" value="RWX44419.1"/>
    <property type="molecule type" value="Genomic_DNA"/>
</dbReference>
<accession>A0A444IU30</accession>
<sequence length="319" mass="37355">MSHPLVFNHHSLPLTSPEDIHLAIIEFLKICLSTQRIGFTVILVDESIDGDWFRLELVKGCFWQDWYQQHSNDPEYRESIRAFRSIKTSQPLFSTKDSVRDVELFDTYLPDTQENLSALKAAAWHESPLLSFPTRPPWTSSPIAVLVEKLSNDGEIVNSTDELRNLYSIEQFEKEKPELQKKVQRRIRSGRELLEQSQTLYPRLYFCGKSQEQLRTWPYPINLLEQIKDALSVLNTFAEDWRDGRITKYTHATLRQFGLKNKVSGESEPVRKNPKLKKAREFYLPTGKKIFFENHVKFHQGIRMHFFVQPESHTVFIGT</sequence>
<proteinExistence type="predicted"/>
<evidence type="ECO:0000313" key="1">
    <source>
        <dbReference type="EMBL" id="RWX44419.1"/>
    </source>
</evidence>
<dbReference type="Proteomes" id="UP000287853">
    <property type="component" value="Unassembled WGS sequence"/>
</dbReference>
<reference evidence="1 2" key="1">
    <citation type="submission" date="2017-01" db="EMBL/GenBank/DDBJ databases">
        <title>The cable genome- insights into the physiology and evolution of filamentous bacteria capable of sulfide oxidation via long distance electron transfer.</title>
        <authorList>
            <person name="Schreiber L."/>
            <person name="Bjerg J.T."/>
            <person name="Boggild A."/>
            <person name="Van De Vossenberg J."/>
            <person name="Meysman F."/>
            <person name="Nielsen L.P."/>
            <person name="Schramm A."/>
            <person name="Kjeldsen K.U."/>
        </authorList>
    </citation>
    <scope>NUCLEOTIDE SEQUENCE [LARGE SCALE GENOMIC DNA]</scope>
    <source>
        <strain evidence="1">MCF</strain>
    </source>
</reference>
<name>A0A444IU30_9BACT</name>
<evidence type="ECO:0000313" key="2">
    <source>
        <dbReference type="Proteomes" id="UP000287853"/>
    </source>
</evidence>